<proteinExistence type="predicted"/>
<accession>A0A5N4WRD1</accession>
<dbReference type="Proteomes" id="UP000325788">
    <property type="component" value="Unassembled WGS sequence"/>
</dbReference>
<name>A0A5N4WRD1_9GAMM</name>
<sequence>MFENFNRNITFLGEGIYDPNSFIGLWLDYCVWSDLEYWKLEKDLLSINFHYPKNTPIPRNVLWGVMRITQLMIVSDWDNFSILKEHELYTVDEDWGIPTIYDRYERFKYVLGILFTDETDLDHINFGYSFKAN</sequence>
<evidence type="ECO:0000313" key="2">
    <source>
        <dbReference type="Proteomes" id="UP000325788"/>
    </source>
</evidence>
<gene>
    <name evidence="1" type="ORF">F4W09_02140</name>
</gene>
<dbReference type="RefSeq" id="WP_052662042.1">
    <property type="nucleotide sequence ID" value="NZ_VXLD01000001.1"/>
</dbReference>
<dbReference type="InterPro" id="IPR028959">
    <property type="entry name" value="Imm41"/>
</dbReference>
<dbReference type="AlphaFoldDB" id="A0A5N4WRD1"/>
<reference evidence="1 2" key="1">
    <citation type="submission" date="2019-09" db="EMBL/GenBank/DDBJ databases">
        <title>Draft genome sequence of Acinetobacter tandoii W4-4-4 isolated from environmental water sample.</title>
        <authorList>
            <person name="Wee S.K."/>
            <person name="Yan B."/>
            <person name="Mustaffa S.B."/>
            <person name="Yap E.P.H."/>
        </authorList>
    </citation>
    <scope>NUCLEOTIDE SEQUENCE [LARGE SCALE GENOMIC DNA]</scope>
    <source>
        <strain evidence="1 2">W4-4-4</strain>
    </source>
</reference>
<dbReference type="Pfam" id="PF15592">
    <property type="entry name" value="Imm41"/>
    <property type="match status" value="1"/>
</dbReference>
<comment type="caution">
    <text evidence="1">The sequence shown here is derived from an EMBL/GenBank/DDBJ whole genome shotgun (WGS) entry which is preliminary data.</text>
</comment>
<dbReference type="EMBL" id="VXLD01000001">
    <property type="protein sequence ID" value="KAB1859944.1"/>
    <property type="molecule type" value="Genomic_DNA"/>
</dbReference>
<protein>
    <submittedName>
        <fullName evidence="1">Uncharacterized protein</fullName>
    </submittedName>
</protein>
<evidence type="ECO:0000313" key="1">
    <source>
        <dbReference type="EMBL" id="KAB1859944.1"/>
    </source>
</evidence>
<organism evidence="1 2">
    <name type="scientific">Acinetobacter tandoii</name>
    <dbReference type="NCBI Taxonomy" id="202954"/>
    <lineage>
        <taxon>Bacteria</taxon>
        <taxon>Pseudomonadati</taxon>
        <taxon>Pseudomonadota</taxon>
        <taxon>Gammaproteobacteria</taxon>
        <taxon>Moraxellales</taxon>
        <taxon>Moraxellaceae</taxon>
        <taxon>Acinetobacter</taxon>
    </lineage>
</organism>